<reference evidence="3 4" key="1">
    <citation type="submission" date="2020-04" db="EMBL/GenBank/DDBJ databases">
        <authorList>
            <person name="Alioto T."/>
            <person name="Alioto T."/>
            <person name="Gomez Garrido J."/>
        </authorList>
    </citation>
    <scope>NUCLEOTIDE SEQUENCE [LARGE SCALE GENOMIC DNA]</scope>
</reference>
<feature type="transmembrane region" description="Helical" evidence="2">
    <location>
        <begin position="131"/>
        <end position="153"/>
    </location>
</feature>
<feature type="transmembrane region" description="Helical" evidence="2">
    <location>
        <begin position="12"/>
        <end position="39"/>
    </location>
</feature>
<gene>
    <name evidence="3" type="ORF">CLODIP_2_CD06945</name>
</gene>
<comment type="caution">
    <text evidence="3">The sequence shown here is derived from an EMBL/GenBank/DDBJ whole genome shotgun (WGS) entry which is preliminary data.</text>
</comment>
<organism evidence="3 4">
    <name type="scientific">Cloeon dipterum</name>
    <dbReference type="NCBI Taxonomy" id="197152"/>
    <lineage>
        <taxon>Eukaryota</taxon>
        <taxon>Metazoa</taxon>
        <taxon>Ecdysozoa</taxon>
        <taxon>Arthropoda</taxon>
        <taxon>Hexapoda</taxon>
        <taxon>Insecta</taxon>
        <taxon>Pterygota</taxon>
        <taxon>Palaeoptera</taxon>
        <taxon>Ephemeroptera</taxon>
        <taxon>Pisciforma</taxon>
        <taxon>Baetidae</taxon>
        <taxon>Cloeon</taxon>
    </lineage>
</organism>
<feature type="region of interest" description="Disordered" evidence="1">
    <location>
        <begin position="323"/>
        <end position="344"/>
    </location>
</feature>
<proteinExistence type="predicted"/>
<protein>
    <submittedName>
        <fullName evidence="3">Uncharacterized protein</fullName>
    </submittedName>
</protein>
<accession>A0A8S1CFD7</accession>
<keyword evidence="2" id="KW-0472">Membrane</keyword>
<sequence length="398" mass="43900">MAQKEAGGRNCWAITAGILSTIQGGCYLALALAALALYYCKIETTASTDNPAFLLYFIYFYNPQCNDTLESVVGGQPIKWPTKEFPTATLTWQWAIAYCAINGVWIFTSLFLTIAGAASSKKGIFRIALPALWLISTLAVLVADVVASILYGLDLGKVLERESSPLSALLDVSSLDPPINIFLGNLKNPEASLPSAALLIAVARGGILWVLNLILFFGVLVSTIKSNKSSKAAKKQVNNQRPPVQAAAATSGRHGDSSWHHSQGGVANPAYDKHGDHDLHAVSKKQKRPRDAEILAAEMQPHSHQELRNQRPWSYLDPAPEELEQVRRRPRTPPAEEWSFSPDSTLKLPRATLGHPQPSAPYPTEHQHQNQFYHYPFPEQQYGNRYLNTAGRHNPYLK</sequence>
<name>A0A8S1CFD7_9INSE</name>
<keyword evidence="2" id="KW-0812">Transmembrane</keyword>
<evidence type="ECO:0000256" key="1">
    <source>
        <dbReference type="SAM" id="MobiDB-lite"/>
    </source>
</evidence>
<feature type="transmembrane region" description="Helical" evidence="2">
    <location>
        <begin position="95"/>
        <end position="119"/>
    </location>
</feature>
<dbReference type="AlphaFoldDB" id="A0A8S1CFD7"/>
<keyword evidence="4" id="KW-1185">Reference proteome</keyword>
<keyword evidence="2" id="KW-1133">Transmembrane helix</keyword>
<dbReference type="OrthoDB" id="10667223at2759"/>
<feature type="region of interest" description="Disordered" evidence="1">
    <location>
        <begin position="232"/>
        <end position="276"/>
    </location>
</feature>
<evidence type="ECO:0000313" key="4">
    <source>
        <dbReference type="Proteomes" id="UP000494165"/>
    </source>
</evidence>
<feature type="transmembrane region" description="Helical" evidence="2">
    <location>
        <begin position="196"/>
        <end position="221"/>
    </location>
</feature>
<dbReference type="Proteomes" id="UP000494165">
    <property type="component" value="Unassembled WGS sequence"/>
</dbReference>
<evidence type="ECO:0000256" key="2">
    <source>
        <dbReference type="SAM" id="Phobius"/>
    </source>
</evidence>
<evidence type="ECO:0000313" key="3">
    <source>
        <dbReference type="EMBL" id="CAB3364009.1"/>
    </source>
</evidence>
<dbReference type="EMBL" id="CADEPI010000014">
    <property type="protein sequence ID" value="CAB3364009.1"/>
    <property type="molecule type" value="Genomic_DNA"/>
</dbReference>